<reference evidence="7" key="1">
    <citation type="submission" date="2021-01" db="EMBL/GenBank/DDBJ databases">
        <title>Whole genome shotgun sequence of Dactylosporangium siamense NBRC 106093.</title>
        <authorList>
            <person name="Komaki H."/>
            <person name="Tamura T."/>
        </authorList>
    </citation>
    <scope>NUCLEOTIDE SEQUENCE</scope>
    <source>
        <strain evidence="7">NBRC 106093</strain>
    </source>
</reference>
<comment type="caution">
    <text evidence="7">The sequence shown here is derived from an EMBL/GenBank/DDBJ whole genome shotgun (WGS) entry which is preliminary data.</text>
</comment>
<evidence type="ECO:0000256" key="6">
    <source>
        <dbReference type="SAM" id="Phobius"/>
    </source>
</evidence>
<evidence type="ECO:0000256" key="3">
    <source>
        <dbReference type="ARBA" id="ARBA00022692"/>
    </source>
</evidence>
<dbReference type="PIRSF" id="PIRSF006060">
    <property type="entry name" value="AA_transporter"/>
    <property type="match status" value="1"/>
</dbReference>
<dbReference type="PANTHER" id="PTHR42770">
    <property type="entry name" value="AMINO ACID TRANSPORTER-RELATED"/>
    <property type="match status" value="1"/>
</dbReference>
<dbReference type="Pfam" id="PF13520">
    <property type="entry name" value="AA_permease_2"/>
    <property type="match status" value="1"/>
</dbReference>
<dbReference type="GO" id="GO:0005886">
    <property type="term" value="C:plasma membrane"/>
    <property type="evidence" value="ECO:0007669"/>
    <property type="project" value="UniProtKB-SubCell"/>
</dbReference>
<feature type="transmembrane region" description="Helical" evidence="6">
    <location>
        <begin position="206"/>
        <end position="228"/>
    </location>
</feature>
<keyword evidence="4 6" id="KW-1133">Transmembrane helix</keyword>
<evidence type="ECO:0000256" key="4">
    <source>
        <dbReference type="ARBA" id="ARBA00022989"/>
    </source>
</evidence>
<feature type="transmembrane region" description="Helical" evidence="6">
    <location>
        <begin position="21"/>
        <end position="44"/>
    </location>
</feature>
<evidence type="ECO:0000313" key="8">
    <source>
        <dbReference type="Proteomes" id="UP000660611"/>
    </source>
</evidence>
<keyword evidence="8" id="KW-1185">Reference proteome</keyword>
<gene>
    <name evidence="7" type="ORF">Dsi01nite_046670</name>
</gene>
<dbReference type="RefSeq" id="WP_373318818.1">
    <property type="nucleotide sequence ID" value="NZ_BAAAVW010000015.1"/>
</dbReference>
<sequence length="505" mass="52918">MSATSHARPSVVSQALARDRLGVPSVIMFALTAAAPLMVVGALVSSAWGWVGVTGFPLAFVIIAVVLALFSFGYVAMSRHITNAGAFYSYISQGLGRPLGVGGSLVALLAYNLLQIGLYGAFGFFASVILAEKADLTVDWWILALALWLVVAVLGLLRVDVNSKVLMVLLGAELIAVTIFDFIFLSNPAEGGVSLEPWTWGSLKDAAGPAFAVAVTAFVGFEAAPVFAEEARSKNRTVALATFLGLAVMVVSYAVTSWAAAVSIGVDATVPMAQTPEIAQAGGPFFPTLAEKGGAWAADLGLILLTTSIAAAALSYHNTTARYAFALGRERVLPAFFGRTRARSGAPAAGSVFQTLIALAVLVLFAVQGWDPMLNLFFWLGTSGGVGVLFLVFATSLSVIFYFVKDTRGEGAWARLIAPILSTVALGYIIWLVVDNFGGLLGFQPGTENAAVWAFPAAYGAVAVIGIVWALILRVTNRQDYDSIGLGARANTARADAPDYASQQS</sequence>
<organism evidence="7 8">
    <name type="scientific">Dactylosporangium siamense</name>
    <dbReference type="NCBI Taxonomy" id="685454"/>
    <lineage>
        <taxon>Bacteria</taxon>
        <taxon>Bacillati</taxon>
        <taxon>Actinomycetota</taxon>
        <taxon>Actinomycetes</taxon>
        <taxon>Micromonosporales</taxon>
        <taxon>Micromonosporaceae</taxon>
        <taxon>Dactylosporangium</taxon>
    </lineage>
</organism>
<dbReference type="AlphaFoldDB" id="A0A919PNV8"/>
<dbReference type="Gene3D" id="1.20.1740.10">
    <property type="entry name" value="Amino acid/polyamine transporter I"/>
    <property type="match status" value="1"/>
</dbReference>
<evidence type="ECO:0000256" key="5">
    <source>
        <dbReference type="ARBA" id="ARBA00023136"/>
    </source>
</evidence>
<evidence type="ECO:0000256" key="2">
    <source>
        <dbReference type="ARBA" id="ARBA00022475"/>
    </source>
</evidence>
<feature type="transmembrane region" description="Helical" evidence="6">
    <location>
        <begin position="348"/>
        <end position="370"/>
    </location>
</feature>
<proteinExistence type="predicted"/>
<keyword evidence="3 6" id="KW-0812">Transmembrane</keyword>
<feature type="transmembrane region" description="Helical" evidence="6">
    <location>
        <begin position="454"/>
        <end position="473"/>
    </location>
</feature>
<keyword evidence="2" id="KW-1003">Cell membrane</keyword>
<dbReference type="InterPro" id="IPR002293">
    <property type="entry name" value="AA/rel_permease1"/>
</dbReference>
<evidence type="ECO:0000313" key="7">
    <source>
        <dbReference type="EMBL" id="GIG46626.1"/>
    </source>
</evidence>
<dbReference type="PANTHER" id="PTHR42770:SF16">
    <property type="entry name" value="AMINO ACID PERMEASE"/>
    <property type="match status" value="1"/>
</dbReference>
<accession>A0A919PNV8</accession>
<keyword evidence="5 6" id="KW-0472">Membrane</keyword>
<feature type="transmembrane region" description="Helical" evidence="6">
    <location>
        <begin position="98"/>
        <end position="120"/>
    </location>
</feature>
<feature type="transmembrane region" description="Helical" evidence="6">
    <location>
        <begin position="295"/>
        <end position="316"/>
    </location>
</feature>
<feature type="transmembrane region" description="Helical" evidence="6">
    <location>
        <begin position="376"/>
        <end position="404"/>
    </location>
</feature>
<dbReference type="EMBL" id="BONQ01000073">
    <property type="protein sequence ID" value="GIG46626.1"/>
    <property type="molecule type" value="Genomic_DNA"/>
</dbReference>
<name>A0A919PNV8_9ACTN</name>
<dbReference type="GO" id="GO:0022857">
    <property type="term" value="F:transmembrane transporter activity"/>
    <property type="evidence" value="ECO:0007669"/>
    <property type="project" value="InterPro"/>
</dbReference>
<feature type="transmembrane region" description="Helical" evidence="6">
    <location>
        <begin position="416"/>
        <end position="434"/>
    </location>
</feature>
<feature type="transmembrane region" description="Helical" evidence="6">
    <location>
        <begin position="166"/>
        <end position="186"/>
    </location>
</feature>
<feature type="transmembrane region" description="Helical" evidence="6">
    <location>
        <begin position="240"/>
        <end position="266"/>
    </location>
</feature>
<feature type="transmembrane region" description="Helical" evidence="6">
    <location>
        <begin position="140"/>
        <end position="159"/>
    </location>
</feature>
<evidence type="ECO:0000256" key="1">
    <source>
        <dbReference type="ARBA" id="ARBA00004651"/>
    </source>
</evidence>
<dbReference type="Proteomes" id="UP000660611">
    <property type="component" value="Unassembled WGS sequence"/>
</dbReference>
<dbReference type="InterPro" id="IPR050367">
    <property type="entry name" value="APC_superfamily"/>
</dbReference>
<protein>
    <submittedName>
        <fullName evidence="7">Amino acid permease</fullName>
    </submittedName>
</protein>
<comment type="subcellular location">
    <subcellularLocation>
        <location evidence="1">Cell membrane</location>
        <topology evidence="1">Multi-pass membrane protein</topology>
    </subcellularLocation>
</comment>
<feature type="transmembrane region" description="Helical" evidence="6">
    <location>
        <begin position="56"/>
        <end position="77"/>
    </location>
</feature>